<reference evidence="3" key="1">
    <citation type="submission" date="2024-06" db="EMBL/GenBank/DDBJ databases">
        <title>Lacrimispora cavernae sp. nov., a novel anaerobe isolated from bat guano pile inside a cave.</title>
        <authorList>
            <person name="Miller S.L."/>
            <person name="Lu N."/>
            <person name="King J."/>
            <person name="Sankaranarayanan K."/>
            <person name="Lawson P.A."/>
        </authorList>
    </citation>
    <scope>NUCLEOTIDE SEQUENCE</scope>
    <source>
        <strain evidence="3">BS-2</strain>
    </source>
</reference>
<accession>A0AAU7PLJ2</accession>
<dbReference type="GO" id="GO:0005975">
    <property type="term" value="P:carbohydrate metabolic process"/>
    <property type="evidence" value="ECO:0007669"/>
    <property type="project" value="InterPro"/>
</dbReference>
<evidence type="ECO:0000313" key="3">
    <source>
        <dbReference type="EMBL" id="XBS53198.1"/>
    </source>
</evidence>
<dbReference type="InterPro" id="IPR017853">
    <property type="entry name" value="GH"/>
</dbReference>
<dbReference type="Gene3D" id="3.20.20.70">
    <property type="entry name" value="Aldolase class I"/>
    <property type="match status" value="1"/>
</dbReference>
<dbReference type="PROSITE" id="PS00512">
    <property type="entry name" value="ALPHA_GALACTOSIDASE"/>
    <property type="match status" value="1"/>
</dbReference>
<keyword evidence="1 3" id="KW-0378">Hydrolase</keyword>
<dbReference type="RefSeq" id="WP_349945059.1">
    <property type="nucleotide sequence ID" value="NZ_CP157940.1"/>
</dbReference>
<protein>
    <submittedName>
        <fullName evidence="3">Alpha-galactosidase</fullName>
        <ecNumber evidence="3">3.2.1.22</ecNumber>
    </submittedName>
</protein>
<dbReference type="GO" id="GO:0004557">
    <property type="term" value="F:alpha-galactosidase activity"/>
    <property type="evidence" value="ECO:0007669"/>
    <property type="project" value="UniProtKB-EC"/>
</dbReference>
<sequence length="47" mass="5456">MPIIYHEQAKETGVELFVLDDGWFGERNDGHRGLGDWYVACLFPPLY</sequence>
<name>A0AAU7PLJ2_9FIRM</name>
<dbReference type="EC" id="3.2.1.22" evidence="3"/>
<dbReference type="InterPro" id="IPR000111">
    <property type="entry name" value="Glyco_hydro_27/36_CS"/>
</dbReference>
<organism evidence="3">
    <name type="scientific">Lacrimispora sp. BS-2</name>
    <dbReference type="NCBI Taxonomy" id="3151850"/>
    <lineage>
        <taxon>Bacteria</taxon>
        <taxon>Bacillati</taxon>
        <taxon>Bacillota</taxon>
        <taxon>Clostridia</taxon>
        <taxon>Lachnospirales</taxon>
        <taxon>Lachnospiraceae</taxon>
        <taxon>Lacrimispora</taxon>
    </lineage>
</organism>
<dbReference type="SUPFAM" id="SSF51445">
    <property type="entry name" value="(Trans)glycosidases"/>
    <property type="match status" value="1"/>
</dbReference>
<dbReference type="InterPro" id="IPR013785">
    <property type="entry name" value="Aldolase_TIM"/>
</dbReference>
<gene>
    <name evidence="3" type="ORF">ABFV83_15400</name>
</gene>
<dbReference type="EMBL" id="CP157940">
    <property type="protein sequence ID" value="XBS53198.1"/>
    <property type="molecule type" value="Genomic_DNA"/>
</dbReference>
<dbReference type="Pfam" id="PF02065">
    <property type="entry name" value="Melibiase"/>
    <property type="match status" value="1"/>
</dbReference>
<proteinExistence type="predicted"/>
<dbReference type="AlphaFoldDB" id="A0AAU7PLJ2"/>
<keyword evidence="2 3" id="KW-0326">Glycosidase</keyword>
<evidence type="ECO:0000256" key="2">
    <source>
        <dbReference type="ARBA" id="ARBA00023295"/>
    </source>
</evidence>
<evidence type="ECO:0000256" key="1">
    <source>
        <dbReference type="ARBA" id="ARBA00022801"/>
    </source>
</evidence>